<feature type="transmembrane region" description="Helical" evidence="2">
    <location>
        <begin position="59"/>
        <end position="83"/>
    </location>
</feature>
<feature type="transmembrane region" description="Helical" evidence="2">
    <location>
        <begin position="6"/>
        <end position="24"/>
    </location>
</feature>
<keyword evidence="2" id="KW-0472">Membrane</keyword>
<gene>
    <name evidence="3" type="ORF">D8K17_01435</name>
</gene>
<proteinExistence type="predicted"/>
<evidence type="ECO:0000256" key="2">
    <source>
        <dbReference type="SAM" id="Phobius"/>
    </source>
</evidence>
<keyword evidence="1" id="KW-0175">Coiled coil</keyword>
<sequence length="123" mass="14159">MIMPIQLRLLAIILAVLFFVYMVRLVRKDKAEIRHMLKWLVLALIILIGAIFPEMGSRIAHFFGIQTLTSLALFILVGILLIISLKYQMSLISAEKQIKNLIQEVSLANKKIKDLERKNDNKE</sequence>
<reference evidence="3" key="1">
    <citation type="submission" date="2018-10" db="EMBL/GenBank/DDBJ databases">
        <title>Chromosomal inversion in Lactococcus lactis subsp. lactis bv. diacetylactis S50.</title>
        <authorList>
            <person name="Kojic M."/>
            <person name="Jovcic B."/>
        </authorList>
    </citation>
    <scope>NUCLEOTIDE SEQUENCE</scope>
    <source>
        <strain evidence="3">S50</strain>
    </source>
</reference>
<evidence type="ECO:0000313" key="3">
    <source>
        <dbReference type="EMBL" id="RKO37049.1"/>
    </source>
</evidence>
<name>A0A8B3EXF8_LACLL</name>
<feature type="transmembrane region" description="Helical" evidence="2">
    <location>
        <begin position="36"/>
        <end position="53"/>
    </location>
</feature>
<protein>
    <submittedName>
        <fullName evidence="3">DUF2304 domain-containing protein</fullName>
    </submittedName>
</protein>
<dbReference type="EMBL" id="RBVM01000001">
    <property type="protein sequence ID" value="RKO37049.1"/>
    <property type="molecule type" value="Genomic_DNA"/>
</dbReference>
<keyword evidence="2" id="KW-0812">Transmembrane</keyword>
<dbReference type="InterPro" id="IPR019277">
    <property type="entry name" value="DUF2304"/>
</dbReference>
<dbReference type="Pfam" id="PF10066">
    <property type="entry name" value="DUF2304"/>
    <property type="match status" value="1"/>
</dbReference>
<evidence type="ECO:0000256" key="1">
    <source>
        <dbReference type="SAM" id="Coils"/>
    </source>
</evidence>
<comment type="caution">
    <text evidence="3">The sequence shown here is derived from an EMBL/GenBank/DDBJ whole genome shotgun (WGS) entry which is preliminary data.</text>
</comment>
<keyword evidence="2" id="KW-1133">Transmembrane helix</keyword>
<accession>A0A8B3EXF8</accession>
<organism evidence="3">
    <name type="scientific">Lactococcus lactis subsp. lactis bv. diacetylactis</name>
    <dbReference type="NCBI Taxonomy" id="44688"/>
    <lineage>
        <taxon>Bacteria</taxon>
        <taxon>Bacillati</taxon>
        <taxon>Bacillota</taxon>
        <taxon>Bacilli</taxon>
        <taxon>Lactobacillales</taxon>
        <taxon>Streptococcaceae</taxon>
        <taxon>Lactococcus</taxon>
    </lineage>
</organism>
<feature type="coiled-coil region" evidence="1">
    <location>
        <begin position="91"/>
        <end position="118"/>
    </location>
</feature>
<dbReference type="AlphaFoldDB" id="A0A8B3EXF8"/>